<protein>
    <submittedName>
        <fullName evidence="1">Uncharacterized protein</fullName>
    </submittedName>
</protein>
<proteinExistence type="predicted"/>
<dbReference type="EMBL" id="KY322437">
    <property type="protein sequence ID" value="AUF82279.1"/>
    <property type="molecule type" value="Genomic_DNA"/>
</dbReference>
<evidence type="ECO:0000313" key="2">
    <source>
        <dbReference type="Proteomes" id="UP000244773"/>
    </source>
</evidence>
<reference evidence="1" key="1">
    <citation type="journal article" date="2018" name="Virology">
        <title>A giant virus infecting green algae encodes key fermentation genes.</title>
        <authorList>
            <person name="Schvarcz C.R."/>
            <person name="Steward G.F."/>
        </authorList>
    </citation>
    <scope>NUCLEOTIDE SEQUENCE [LARGE SCALE GENOMIC DNA]</scope>
</reference>
<accession>A0A2P0VNG0</accession>
<organism evidence="1">
    <name type="scientific">Tetraselmis virus 1</name>
    <dbReference type="NCBI Taxonomy" id="2060617"/>
    <lineage>
        <taxon>Viruses</taxon>
        <taxon>Varidnaviria</taxon>
        <taxon>Bamfordvirae</taxon>
        <taxon>Nucleocytoviricota</taxon>
        <taxon>Megaviricetes</taxon>
        <taxon>Imitervirales</taxon>
        <taxon>Allomimiviridae</taxon>
        <taxon>Oceanusvirus</taxon>
        <taxon>Oceanusvirus kaneohense</taxon>
    </lineage>
</organism>
<keyword evidence="2" id="KW-1185">Reference proteome</keyword>
<sequence length="154" mass="18003">MDLICDQIIQHLQNEQRKETVDININLVTTPTIIDSNYNTSYSHNMKFDPVIMKNYDEDLNYLLTVSGVSFYPKREVVKSFVSSWLEDMTKQASINKIDIEFDLEAIVGHDSSPIYKDSLTFCYFPNQCTKNKRNINRIVERVMKIKHLCDNLV</sequence>
<evidence type="ECO:0000313" key="1">
    <source>
        <dbReference type="EMBL" id="AUF82279.1"/>
    </source>
</evidence>
<gene>
    <name evidence="1" type="ORF">TetV_187</name>
</gene>
<name>A0A2P0VNG0_9VIRU</name>
<dbReference type="Proteomes" id="UP000244773">
    <property type="component" value="Segment"/>
</dbReference>